<keyword evidence="1" id="KW-0472">Membrane</keyword>
<reference evidence="2 3" key="1">
    <citation type="submission" date="2013-10" db="EMBL/GenBank/DDBJ databases">
        <title>Salinisphaera orenii MK-B5 Genome Sequencing.</title>
        <authorList>
            <person name="Lai Q."/>
            <person name="Li C."/>
            <person name="Shao Z."/>
        </authorList>
    </citation>
    <scope>NUCLEOTIDE SEQUENCE [LARGE SCALE GENOMIC DNA]</scope>
    <source>
        <strain evidence="2 3">MK-B5</strain>
    </source>
</reference>
<dbReference type="Proteomes" id="UP000283993">
    <property type="component" value="Unassembled WGS sequence"/>
</dbReference>
<keyword evidence="1" id="KW-0812">Transmembrane</keyword>
<protein>
    <submittedName>
        <fullName evidence="2">Uncharacterized protein</fullName>
    </submittedName>
</protein>
<evidence type="ECO:0000313" key="2">
    <source>
        <dbReference type="EMBL" id="ROO29953.1"/>
    </source>
</evidence>
<dbReference type="EMBL" id="AYKH01000002">
    <property type="protein sequence ID" value="ROO29953.1"/>
    <property type="molecule type" value="Genomic_DNA"/>
</dbReference>
<sequence length="798" mass="87247">MCSDLAIGSVAGQAAAHAMNRKRWILGVLVLAVFGAAGMAAALSLRASTPSLVFAPSAGDQHRYRIGNRVNVTIDGRSLDHTATAYGLVRYRVVDTGEPVHLHADIDMLDLQFDYQPVLSSPALDPGDAYTTQVAEALGAGFDLRRASDGRMRVTAVDEAAMQALAKQFDRFGGDPFSQAVLGPAVPPGIPAREGAQAKLDGFQGFDGLTVTVEALDDTNARLSVTGEFDTLAADSPLVQRMAPPTEAIEISDIRVAARMNVDRAHGWIEDMTLVVHLRMAVGERAATMRSITYAHRADNVLAGSTRTPLDGFSMLPIEYVQGSDLRQAQYSGVFAPPPMHEPPARIEPIDNTQILMGARGHLMLYLNDGNTPWLPYGSLELQNATALDAHGKPVDRPLAYNRVNYDDADGGGWLFDLVALGWKSADVNDIAEVRADIGYRRRETGEPVTLALDDRRHVLEHGDARAVAEPIAGATHAWRLTLTSGGQRQYWLDPMTLPDGVSGTGWVQDPDTWLTPADQIMLARNEHPGAWHNTLRIEADRPSLELTLLDADNGRITQTETVRFTNPLAVAPTTRHIDQPSYRERDLSLARLAPEPDGRGGLQMDLPLGLDGQCGLAAWVARPDRPVRLWRKMPRPDDAGPPSGMQRWQLTLADGAHADVSELPLDTILTCPGTPVWRRIAVTGDRPWQLDLRTLTGRWPQSTGSAADYFDHVQFLDADDRPLRPRLRGAAAEDTPGDWAEESHQHRVDDYVGDNGVIRIWGEVARVVMLDYKPLVVKKSWPNAAKRRAGNLEEPQP</sequence>
<dbReference type="AlphaFoldDB" id="A0A423PWH2"/>
<organism evidence="2 3">
    <name type="scientific">Salinisphaera orenii MK-B5</name>
    <dbReference type="NCBI Taxonomy" id="856730"/>
    <lineage>
        <taxon>Bacteria</taxon>
        <taxon>Pseudomonadati</taxon>
        <taxon>Pseudomonadota</taxon>
        <taxon>Gammaproteobacteria</taxon>
        <taxon>Salinisphaerales</taxon>
        <taxon>Salinisphaeraceae</taxon>
        <taxon>Salinisphaera</taxon>
    </lineage>
</organism>
<comment type="caution">
    <text evidence="2">The sequence shown here is derived from an EMBL/GenBank/DDBJ whole genome shotgun (WGS) entry which is preliminary data.</text>
</comment>
<evidence type="ECO:0000313" key="3">
    <source>
        <dbReference type="Proteomes" id="UP000283993"/>
    </source>
</evidence>
<keyword evidence="1" id="KW-1133">Transmembrane helix</keyword>
<evidence type="ECO:0000256" key="1">
    <source>
        <dbReference type="SAM" id="Phobius"/>
    </source>
</evidence>
<proteinExistence type="predicted"/>
<feature type="transmembrane region" description="Helical" evidence="1">
    <location>
        <begin position="24"/>
        <end position="45"/>
    </location>
</feature>
<accession>A0A423PWH2</accession>
<gene>
    <name evidence="2" type="ORF">SAOR_01960</name>
</gene>
<keyword evidence="3" id="KW-1185">Reference proteome</keyword>
<name>A0A423PWH2_9GAMM</name>